<keyword evidence="4" id="KW-0472">Membrane</keyword>
<dbReference type="InterPro" id="IPR003609">
    <property type="entry name" value="Pan_app"/>
</dbReference>
<organism evidence="6 7">
    <name type="scientific">Vitrella brassicaformis (strain CCMP3155)</name>
    <dbReference type="NCBI Taxonomy" id="1169540"/>
    <lineage>
        <taxon>Eukaryota</taxon>
        <taxon>Sar</taxon>
        <taxon>Alveolata</taxon>
        <taxon>Colpodellida</taxon>
        <taxon>Vitrellaceae</taxon>
        <taxon>Vitrella</taxon>
    </lineage>
</organism>
<feature type="transmembrane region" description="Helical" evidence="4">
    <location>
        <begin position="446"/>
        <end position="467"/>
    </location>
</feature>
<dbReference type="InterPro" id="IPR000177">
    <property type="entry name" value="Apple"/>
</dbReference>
<feature type="transmembrane region" description="Helical" evidence="4">
    <location>
        <begin position="794"/>
        <end position="818"/>
    </location>
</feature>
<dbReference type="SMART" id="SM00223">
    <property type="entry name" value="APPLE"/>
    <property type="match status" value="1"/>
</dbReference>
<dbReference type="GO" id="GO:0006508">
    <property type="term" value="P:proteolysis"/>
    <property type="evidence" value="ECO:0007669"/>
    <property type="project" value="InterPro"/>
</dbReference>
<dbReference type="Proteomes" id="UP000041254">
    <property type="component" value="Unassembled WGS sequence"/>
</dbReference>
<evidence type="ECO:0000313" key="6">
    <source>
        <dbReference type="EMBL" id="CEM26513.1"/>
    </source>
</evidence>
<keyword evidence="4" id="KW-1133">Transmembrane helix</keyword>
<keyword evidence="2" id="KW-1015">Disulfide bond</keyword>
<dbReference type="Pfam" id="PF14295">
    <property type="entry name" value="PAN_4"/>
    <property type="match status" value="3"/>
</dbReference>
<proteinExistence type="predicted"/>
<evidence type="ECO:0000313" key="7">
    <source>
        <dbReference type="Proteomes" id="UP000041254"/>
    </source>
</evidence>
<dbReference type="Gene3D" id="3.50.4.10">
    <property type="entry name" value="Hepatocyte Growth Factor"/>
    <property type="match status" value="2"/>
</dbReference>
<gene>
    <name evidence="6" type="ORF">Vbra_6171</name>
</gene>
<accession>A0A0G4GC21</accession>
<feature type="region of interest" description="Disordered" evidence="3">
    <location>
        <begin position="586"/>
        <end position="610"/>
    </location>
</feature>
<evidence type="ECO:0000256" key="1">
    <source>
        <dbReference type="ARBA" id="ARBA00022737"/>
    </source>
</evidence>
<dbReference type="EMBL" id="CDMY01000618">
    <property type="protein sequence ID" value="CEM26513.1"/>
    <property type="molecule type" value="Genomic_DNA"/>
</dbReference>
<evidence type="ECO:0000259" key="5">
    <source>
        <dbReference type="SMART" id="SM00223"/>
    </source>
</evidence>
<dbReference type="GO" id="GO:0005576">
    <property type="term" value="C:extracellular region"/>
    <property type="evidence" value="ECO:0007669"/>
    <property type="project" value="InterPro"/>
</dbReference>
<dbReference type="SUPFAM" id="SSF57414">
    <property type="entry name" value="Hairpin loop containing domain-like"/>
    <property type="match status" value="2"/>
</dbReference>
<keyword evidence="7" id="KW-1185">Reference proteome</keyword>
<keyword evidence="1" id="KW-0677">Repeat</keyword>
<dbReference type="AlphaFoldDB" id="A0A0G4GC21"/>
<feature type="domain" description="Apple" evidence="5">
    <location>
        <begin position="325"/>
        <end position="398"/>
    </location>
</feature>
<sequence length="827" mass="92006">MRALLLVCLISGCPPFMRRGGAFRMVQEPDGGCVEDSRRSSDCSDEDHVTVAPPANATCYEWDYTYEGFDLPDELGLGHTVARPYDCQRGCASNERCVGWTHSKIEGCYLKSSNAGRKPMPPNKTETQENWFVSGDKFSTDCDRGSLVSPCYEYNVACITGWARSHYREGMANVTLEECHDLCRGVPMCTVFAWHHRYPRDMKVYENMCILCNNKDRKICTPGAIMGQVEGRDCGPPASITFPPQPLPPLTEDGMHGKLADPAKYWGLPTDSNARALGKEGTAEELAYQRGDLGVPSFLSKPLRYGVTVNDTDNNVYYHLENCGCYHLGVQPDPKSSTLLASMKLQLYPAEQCQQLCQEDAQCEAFTSSFFVCLLWKDVSKWVLDQVEPIVVSGPKWCPAALIDAGYSCSIEHYRARFSSWALLFLYVPSDVTMPYGQSCPFHIDVGVIAFLMVACVLLLTAGGLAWHSRRRHGNTVVWRVMVATVAMLGTVFQLAFAAFLFVDSYKGWLVYVTMIHLICMVLFNEVVVILKNLNWVMSDPSYRQWFDSSSTSPDRRTFKLQGSDRGRGHGTLLKKAVTWCTVENRLSGSTSTPPDEDEDELDKDEDEDEPFTINFPIDLLSDATVFPPSLVLHHHQEQDEQQPARPEVEPHEHPHGDEAILSVQSVDDATPPGTHSLPTFSASLDDSFGVSTDMLVKEPHRGAEIRASDSLEWEEGRGLMFVLFASFFSISVLHVCWSNLWSRAFFAIPVASDAFVSLELLSLVGSLPMLAIQACAVFLSSSDGFLAAYVPPVTLTCLVLSAINVVGVLVRFVWWLVARRQPPKGK</sequence>
<protein>
    <recommendedName>
        <fullName evidence="5">Apple domain-containing protein</fullName>
    </recommendedName>
</protein>
<feature type="region of interest" description="Disordered" evidence="3">
    <location>
        <begin position="635"/>
        <end position="655"/>
    </location>
</feature>
<dbReference type="PhylomeDB" id="A0A0G4GC21"/>
<name>A0A0G4GC21_VITBC</name>
<feature type="transmembrane region" description="Helical" evidence="4">
    <location>
        <begin position="720"/>
        <end position="741"/>
    </location>
</feature>
<dbReference type="InParanoid" id="A0A0G4GC21"/>
<feature type="transmembrane region" description="Helical" evidence="4">
    <location>
        <begin position="479"/>
        <end position="503"/>
    </location>
</feature>
<feature type="transmembrane region" description="Helical" evidence="4">
    <location>
        <begin position="509"/>
        <end position="531"/>
    </location>
</feature>
<evidence type="ECO:0000256" key="4">
    <source>
        <dbReference type="SAM" id="Phobius"/>
    </source>
</evidence>
<evidence type="ECO:0000256" key="2">
    <source>
        <dbReference type="ARBA" id="ARBA00023157"/>
    </source>
</evidence>
<reference evidence="6 7" key="1">
    <citation type="submission" date="2014-11" db="EMBL/GenBank/DDBJ databases">
        <authorList>
            <person name="Zhu J."/>
            <person name="Qi W."/>
            <person name="Song R."/>
        </authorList>
    </citation>
    <scope>NUCLEOTIDE SEQUENCE [LARGE SCALE GENOMIC DNA]</scope>
</reference>
<dbReference type="VEuPathDB" id="CryptoDB:Vbra_6171"/>
<evidence type="ECO:0000256" key="3">
    <source>
        <dbReference type="SAM" id="MobiDB-lite"/>
    </source>
</evidence>
<dbReference type="OrthoDB" id="435980at2759"/>
<feature type="compositionally biased region" description="Acidic residues" evidence="3">
    <location>
        <begin position="595"/>
        <end position="610"/>
    </location>
</feature>
<keyword evidence="4" id="KW-0812">Transmembrane</keyword>